<evidence type="ECO:0000256" key="2">
    <source>
        <dbReference type="ARBA" id="ARBA00022737"/>
    </source>
</evidence>
<feature type="coiled-coil region" evidence="6">
    <location>
        <begin position="103"/>
        <end position="137"/>
    </location>
</feature>
<evidence type="ECO:0000313" key="10">
    <source>
        <dbReference type="Proteomes" id="UP000593562"/>
    </source>
</evidence>
<evidence type="ECO:0000256" key="4">
    <source>
        <dbReference type="ARBA" id="ARBA00022833"/>
    </source>
</evidence>
<feature type="compositionally biased region" description="Low complexity" evidence="7">
    <location>
        <begin position="14"/>
        <end position="28"/>
    </location>
</feature>
<protein>
    <submittedName>
        <fullName evidence="9">Zinc finger CCCH domain-containing protein 14-like isoform X2</fullName>
    </submittedName>
</protein>
<dbReference type="FunFam" id="4.10.1000.10:FF:000002">
    <property type="entry name" value="Zinc finger protein 36, C3H1 type-like 1"/>
    <property type="match status" value="1"/>
</dbReference>
<dbReference type="SUPFAM" id="SSF90229">
    <property type="entry name" value="CCCH zinc finger"/>
    <property type="match status" value="2"/>
</dbReference>
<accession>A0A7J7CUP4</accession>
<evidence type="ECO:0000256" key="1">
    <source>
        <dbReference type="ARBA" id="ARBA00022723"/>
    </source>
</evidence>
<dbReference type="Pfam" id="PF00642">
    <property type="entry name" value="zf-CCCH"/>
    <property type="match status" value="1"/>
</dbReference>
<comment type="caution">
    <text evidence="9">The sequence shown here is derived from an EMBL/GenBank/DDBJ whole genome shotgun (WGS) entry which is preliminary data.</text>
</comment>
<dbReference type="AlphaFoldDB" id="A0A7J7CUP4"/>
<evidence type="ECO:0000259" key="8">
    <source>
        <dbReference type="PROSITE" id="PS50103"/>
    </source>
</evidence>
<keyword evidence="6" id="KW-0175">Coiled coil</keyword>
<dbReference type="PANTHER" id="PTHR12547:SF139">
    <property type="entry name" value="C3H1-TYPE DOMAIN-CONTAINING PROTEIN"/>
    <property type="match status" value="1"/>
</dbReference>
<dbReference type="FunCoup" id="A0A7J7CUP4">
    <property type="interactions" value="29"/>
</dbReference>
<feature type="zinc finger region" description="C3H1-type" evidence="5">
    <location>
        <begin position="253"/>
        <end position="281"/>
    </location>
</feature>
<evidence type="ECO:0000256" key="6">
    <source>
        <dbReference type="SAM" id="Coils"/>
    </source>
</evidence>
<dbReference type="EMBL" id="JAAARO010000013">
    <property type="protein sequence ID" value="KAF5737728.1"/>
    <property type="molecule type" value="Genomic_DNA"/>
</dbReference>
<keyword evidence="4 5" id="KW-0862">Zinc</keyword>
<dbReference type="GO" id="GO:0008270">
    <property type="term" value="F:zinc ion binding"/>
    <property type="evidence" value="ECO:0007669"/>
    <property type="project" value="UniProtKB-KW"/>
</dbReference>
<dbReference type="SMART" id="SM00356">
    <property type="entry name" value="ZnF_C3H1"/>
    <property type="match status" value="2"/>
</dbReference>
<sequence>MESKEASPPTDPKTLSASSPTTPLASSPPDRKQEFATNFTKMYHSIFPQMSTLPNSLSLTPSPCSVSSSATDDFHLSADDVAIERRLCQARLILEYQELCDHYNLCVDRLQRLNREIDSLRQENNDLRLTNAELIKLTSLSSQPAMQSLSLRGARASHLSEQLVSDFNHTNTIENRFESRRSVERYTLPKSISVRSGGFLQMKPASPSNDGTSRVPSVPRVASQLIPGSQRVFVPSKKTEEDAAEFDVYNQGMWKTELCNKWQETGTCPYDDHCQFAHGLSELRPVIRHPRYKTEVCRMVLAGDTCPYGHRCHFRHSLTEQERLVVPR</sequence>
<dbReference type="Proteomes" id="UP000593562">
    <property type="component" value="Unassembled WGS sequence"/>
</dbReference>
<name>A0A7J7CUP4_TRIWF</name>
<feature type="domain" description="C3H1-type" evidence="8">
    <location>
        <begin position="253"/>
        <end position="281"/>
    </location>
</feature>
<dbReference type="Gene3D" id="4.10.1000.10">
    <property type="entry name" value="Zinc finger, CCCH-type"/>
    <property type="match status" value="2"/>
</dbReference>
<dbReference type="PROSITE" id="PS50103">
    <property type="entry name" value="ZF_C3H1"/>
    <property type="match status" value="2"/>
</dbReference>
<feature type="region of interest" description="Disordered" evidence="7">
    <location>
        <begin position="1"/>
        <end position="32"/>
    </location>
</feature>
<feature type="domain" description="C3H1-type" evidence="8">
    <location>
        <begin position="291"/>
        <end position="319"/>
    </location>
</feature>
<evidence type="ECO:0000256" key="5">
    <source>
        <dbReference type="PROSITE-ProRule" id="PRU00723"/>
    </source>
</evidence>
<keyword evidence="1 5" id="KW-0479">Metal-binding</keyword>
<keyword evidence="10" id="KW-1185">Reference proteome</keyword>
<evidence type="ECO:0000313" key="9">
    <source>
        <dbReference type="EMBL" id="KAF5737728.1"/>
    </source>
</evidence>
<gene>
    <name evidence="9" type="ORF">HS088_TW13G00617</name>
</gene>
<keyword evidence="2" id="KW-0677">Repeat</keyword>
<evidence type="ECO:0000256" key="7">
    <source>
        <dbReference type="SAM" id="MobiDB-lite"/>
    </source>
</evidence>
<dbReference type="FunFam" id="4.10.1000.10:FF:000001">
    <property type="entry name" value="zinc finger CCCH domain-containing protein 15-like"/>
    <property type="match status" value="1"/>
</dbReference>
<dbReference type="InterPro" id="IPR000571">
    <property type="entry name" value="Znf_CCCH"/>
</dbReference>
<dbReference type="OrthoDB" id="410307at2759"/>
<dbReference type="GO" id="GO:0003729">
    <property type="term" value="F:mRNA binding"/>
    <property type="evidence" value="ECO:0007669"/>
    <property type="project" value="InterPro"/>
</dbReference>
<dbReference type="PANTHER" id="PTHR12547">
    <property type="entry name" value="CCCH ZINC FINGER/TIS11-RELATED"/>
    <property type="match status" value="1"/>
</dbReference>
<keyword evidence="3 5" id="KW-0863">Zinc-finger</keyword>
<proteinExistence type="predicted"/>
<feature type="zinc finger region" description="C3H1-type" evidence="5">
    <location>
        <begin position="291"/>
        <end position="319"/>
    </location>
</feature>
<reference evidence="9 10" key="1">
    <citation type="journal article" date="2020" name="Nat. Commun.">
        <title>Genome of Tripterygium wilfordii and identification of cytochrome P450 involved in triptolide biosynthesis.</title>
        <authorList>
            <person name="Tu L."/>
            <person name="Su P."/>
            <person name="Zhang Z."/>
            <person name="Gao L."/>
            <person name="Wang J."/>
            <person name="Hu T."/>
            <person name="Zhou J."/>
            <person name="Zhang Y."/>
            <person name="Zhao Y."/>
            <person name="Liu Y."/>
            <person name="Song Y."/>
            <person name="Tong Y."/>
            <person name="Lu Y."/>
            <person name="Yang J."/>
            <person name="Xu C."/>
            <person name="Jia M."/>
            <person name="Peters R.J."/>
            <person name="Huang L."/>
            <person name="Gao W."/>
        </authorList>
    </citation>
    <scope>NUCLEOTIDE SEQUENCE [LARGE SCALE GENOMIC DNA]</scope>
    <source>
        <strain evidence="10">cv. XIE 37</strain>
        <tissue evidence="9">Leaf</tissue>
    </source>
</reference>
<dbReference type="InterPro" id="IPR045877">
    <property type="entry name" value="ZFP36-like"/>
</dbReference>
<organism evidence="9 10">
    <name type="scientific">Tripterygium wilfordii</name>
    <name type="common">Thunder God vine</name>
    <dbReference type="NCBI Taxonomy" id="458696"/>
    <lineage>
        <taxon>Eukaryota</taxon>
        <taxon>Viridiplantae</taxon>
        <taxon>Streptophyta</taxon>
        <taxon>Embryophyta</taxon>
        <taxon>Tracheophyta</taxon>
        <taxon>Spermatophyta</taxon>
        <taxon>Magnoliopsida</taxon>
        <taxon>eudicotyledons</taxon>
        <taxon>Gunneridae</taxon>
        <taxon>Pentapetalae</taxon>
        <taxon>rosids</taxon>
        <taxon>fabids</taxon>
        <taxon>Celastrales</taxon>
        <taxon>Celastraceae</taxon>
        <taxon>Tripterygium</taxon>
    </lineage>
</organism>
<dbReference type="InParanoid" id="A0A7J7CUP4"/>
<evidence type="ECO:0000256" key="3">
    <source>
        <dbReference type="ARBA" id="ARBA00022771"/>
    </source>
</evidence>
<dbReference type="InterPro" id="IPR036855">
    <property type="entry name" value="Znf_CCCH_sf"/>
</dbReference>